<dbReference type="RefSeq" id="WP_046326821.1">
    <property type="nucleotide sequence ID" value="NZ_CP029544.1"/>
</dbReference>
<dbReference type="Gene3D" id="3.40.50.2300">
    <property type="match status" value="1"/>
</dbReference>
<dbReference type="PANTHER" id="PTHR34581">
    <property type="entry name" value="PTS SYSTEM N,N'-DIACETYLCHITOBIOSE-SPECIFIC EIIB COMPONENT"/>
    <property type="match status" value="1"/>
</dbReference>
<keyword evidence="2" id="KW-0597">Phosphoprotein</keyword>
<dbReference type="PANTHER" id="PTHR34581:SF2">
    <property type="entry name" value="PTS SYSTEM N,N'-DIACETYLCHITOBIOSE-SPECIFIC EIIB COMPONENT"/>
    <property type="match status" value="1"/>
</dbReference>
<reference evidence="7" key="1">
    <citation type="submission" date="2021-09" db="EMBL/GenBank/DDBJ databases">
        <title>Lactobacillus species from Apis mellifera, Switzerland.</title>
        <authorList>
            <person name="Pfister J."/>
            <person name="Brown A."/>
            <person name="Neumann P."/>
            <person name="Collaud A."/>
            <person name="Retschnig G."/>
            <person name="Perreten V."/>
        </authorList>
    </citation>
    <scope>NUCLEOTIDE SEQUENCE</scope>
    <source>
        <strain evidence="7">IBH002</strain>
    </source>
</reference>
<organism evidence="7 8">
    <name type="scientific">Lactobacillus helsingborgensis</name>
    <dbReference type="NCBI Taxonomy" id="1218494"/>
    <lineage>
        <taxon>Bacteria</taxon>
        <taxon>Bacillati</taxon>
        <taxon>Bacillota</taxon>
        <taxon>Bacilli</taxon>
        <taxon>Lactobacillales</taxon>
        <taxon>Lactobacillaceae</taxon>
        <taxon>Lactobacillus</taxon>
    </lineage>
</organism>
<dbReference type="GO" id="GO:0009401">
    <property type="term" value="P:phosphoenolpyruvate-dependent sugar phosphotransferase system"/>
    <property type="evidence" value="ECO:0007669"/>
    <property type="project" value="UniProtKB-KW"/>
</dbReference>
<evidence type="ECO:0000313" key="7">
    <source>
        <dbReference type="EMBL" id="UZX30085.1"/>
    </source>
</evidence>
<accession>A0A0F4M397</accession>
<dbReference type="SUPFAM" id="SSF52794">
    <property type="entry name" value="PTS system IIB component-like"/>
    <property type="match status" value="1"/>
</dbReference>
<dbReference type="InterPro" id="IPR036095">
    <property type="entry name" value="PTS_EIIB-like_sf"/>
</dbReference>
<dbReference type="OrthoDB" id="9808134at2"/>
<evidence type="ECO:0000256" key="1">
    <source>
        <dbReference type="ARBA" id="ARBA00022448"/>
    </source>
</evidence>
<dbReference type="Pfam" id="PF02302">
    <property type="entry name" value="PTS_IIB"/>
    <property type="match status" value="1"/>
</dbReference>
<keyword evidence="6" id="KW-0418">Kinase</keyword>
<sequence>MAEQTIMLNCSAGMSTSLLVTKMQKAAEEEGINAKIFACPAAEADQHIEQDELDCVLLGPQVRYMEDDFKNKVKGKGKDGKDIPLGVIEMRAYGMMDGKTVLQQAEDLING</sequence>
<keyword evidence="1" id="KW-0813">Transport</keyword>
<dbReference type="CDD" id="cd05564">
    <property type="entry name" value="PTS_IIB_chitobiose_lichenan"/>
    <property type="match status" value="1"/>
</dbReference>
<dbReference type="EMBL" id="CP084389">
    <property type="protein sequence ID" value="UZX30085.1"/>
    <property type="molecule type" value="Genomic_DNA"/>
</dbReference>
<dbReference type="InterPro" id="IPR003501">
    <property type="entry name" value="PTS_EIIB_2/3"/>
</dbReference>
<dbReference type="GO" id="GO:0008982">
    <property type="term" value="F:protein-N(PI)-phosphohistidine-sugar phosphotransferase activity"/>
    <property type="evidence" value="ECO:0007669"/>
    <property type="project" value="InterPro"/>
</dbReference>
<evidence type="ECO:0000256" key="5">
    <source>
        <dbReference type="ARBA" id="ARBA00022683"/>
    </source>
</evidence>
<name>A0A0F4M397_9LACO</name>
<dbReference type="Proteomes" id="UP001164557">
    <property type="component" value="Chromosome"/>
</dbReference>
<keyword evidence="4" id="KW-0808">Transferase</keyword>
<dbReference type="AlphaFoldDB" id="A0A0F4M397"/>
<protein>
    <submittedName>
        <fullName evidence="7">PTS sugar transporter subunit IIB</fullName>
    </submittedName>
</protein>
<dbReference type="InterPro" id="IPR013012">
    <property type="entry name" value="PTS_EIIB_3"/>
</dbReference>
<keyword evidence="5" id="KW-0598">Phosphotransferase system</keyword>
<proteinExistence type="predicted"/>
<evidence type="ECO:0000256" key="6">
    <source>
        <dbReference type="ARBA" id="ARBA00022777"/>
    </source>
</evidence>
<dbReference type="KEGG" id="lhs:DLD54_02495"/>
<keyword evidence="3 7" id="KW-0762">Sugar transport</keyword>
<evidence type="ECO:0000256" key="4">
    <source>
        <dbReference type="ARBA" id="ARBA00022679"/>
    </source>
</evidence>
<evidence type="ECO:0000256" key="3">
    <source>
        <dbReference type="ARBA" id="ARBA00022597"/>
    </source>
</evidence>
<dbReference type="PROSITE" id="PS51100">
    <property type="entry name" value="PTS_EIIB_TYPE_3"/>
    <property type="match status" value="1"/>
</dbReference>
<dbReference type="InterPro" id="IPR051819">
    <property type="entry name" value="PTS_sugar-specific_EIIB"/>
</dbReference>
<evidence type="ECO:0000256" key="2">
    <source>
        <dbReference type="ARBA" id="ARBA00022553"/>
    </source>
</evidence>
<evidence type="ECO:0000313" key="8">
    <source>
        <dbReference type="Proteomes" id="UP001164557"/>
    </source>
</evidence>
<gene>
    <name evidence="7" type="ORF">LDX53_02460</name>
</gene>
<keyword evidence="8" id="KW-1185">Reference proteome</keyword>
<dbReference type="GO" id="GO:0016301">
    <property type="term" value="F:kinase activity"/>
    <property type="evidence" value="ECO:0007669"/>
    <property type="project" value="UniProtKB-KW"/>
</dbReference>